<evidence type="ECO:0000313" key="3">
    <source>
        <dbReference type="Proteomes" id="UP000824208"/>
    </source>
</evidence>
<dbReference type="EMBL" id="DWYC01000076">
    <property type="protein sequence ID" value="HJB57602.1"/>
    <property type="molecule type" value="Genomic_DNA"/>
</dbReference>
<evidence type="ECO:0000313" key="2">
    <source>
        <dbReference type="EMBL" id="HJB57602.1"/>
    </source>
</evidence>
<reference evidence="2" key="1">
    <citation type="journal article" date="2021" name="PeerJ">
        <title>Extensive microbial diversity within the chicken gut microbiome revealed by metagenomics and culture.</title>
        <authorList>
            <person name="Gilroy R."/>
            <person name="Ravi A."/>
            <person name="Getino M."/>
            <person name="Pursley I."/>
            <person name="Horton D.L."/>
            <person name="Alikhan N.F."/>
            <person name="Baker D."/>
            <person name="Gharbi K."/>
            <person name="Hall N."/>
            <person name="Watson M."/>
            <person name="Adriaenssens E.M."/>
            <person name="Foster-Nyarko E."/>
            <person name="Jarju S."/>
            <person name="Secka A."/>
            <person name="Antonio M."/>
            <person name="Oren A."/>
            <person name="Chaudhuri R.R."/>
            <person name="La Ragione R."/>
            <person name="Hildebrand F."/>
            <person name="Pallen M.J."/>
        </authorList>
    </citation>
    <scope>NUCLEOTIDE SEQUENCE</scope>
    <source>
        <strain evidence="2">CHK189-11263</strain>
    </source>
</reference>
<proteinExistence type="predicted"/>
<dbReference type="InterPro" id="IPR049514">
    <property type="entry name" value="Fic-like_C"/>
</dbReference>
<comment type="caution">
    <text evidence="2">The sequence shown here is derived from an EMBL/GenBank/DDBJ whole genome shotgun (WGS) entry which is preliminary data.</text>
</comment>
<sequence>MLASDLLAFCRTPRSRQEIADYLGVRTVFYAMQRYVKPLLASGALTLTIPEKPQSRNQRYVASGAFAPLGGK</sequence>
<dbReference type="Pfam" id="PF21247">
    <property type="entry name" value="Fic-like_C"/>
    <property type="match status" value="1"/>
</dbReference>
<dbReference type="Proteomes" id="UP000824208">
    <property type="component" value="Unassembled WGS sequence"/>
</dbReference>
<name>A0A9D2MBI1_9FIRM</name>
<protein>
    <recommendedName>
        <fullName evidence="1">Filamentation induced by cAMP protein Fic-like C-terminal domain-containing protein</fullName>
    </recommendedName>
</protein>
<gene>
    <name evidence="2" type="ORF">H9714_08640</name>
</gene>
<reference evidence="2" key="2">
    <citation type="submission" date="2021-04" db="EMBL/GenBank/DDBJ databases">
        <authorList>
            <person name="Gilroy R."/>
        </authorList>
    </citation>
    <scope>NUCLEOTIDE SEQUENCE</scope>
    <source>
        <strain evidence="2">CHK189-11263</strain>
    </source>
</reference>
<organism evidence="2 3">
    <name type="scientific">Candidatus Flavonifractor intestinipullorum</name>
    <dbReference type="NCBI Taxonomy" id="2838587"/>
    <lineage>
        <taxon>Bacteria</taxon>
        <taxon>Bacillati</taxon>
        <taxon>Bacillota</taxon>
        <taxon>Clostridia</taxon>
        <taxon>Eubacteriales</taxon>
        <taxon>Oscillospiraceae</taxon>
        <taxon>Flavonifractor</taxon>
    </lineage>
</organism>
<feature type="domain" description="Filamentation induced by cAMP protein Fic-like C-terminal" evidence="1">
    <location>
        <begin position="12"/>
        <end position="60"/>
    </location>
</feature>
<accession>A0A9D2MBI1</accession>
<evidence type="ECO:0000259" key="1">
    <source>
        <dbReference type="Pfam" id="PF21247"/>
    </source>
</evidence>
<dbReference type="AlphaFoldDB" id="A0A9D2MBI1"/>